<keyword evidence="2" id="KW-1185">Reference proteome</keyword>
<evidence type="ECO:0000313" key="2">
    <source>
        <dbReference type="Proteomes" id="UP000008947"/>
    </source>
</evidence>
<dbReference type="eggNOG" id="COG1044">
    <property type="taxonomic scope" value="Bacteria"/>
</dbReference>
<dbReference type="PATRIC" id="fig|1094563.3.peg.1762"/>
<evidence type="ECO:0008006" key="3">
    <source>
        <dbReference type="Google" id="ProtNLM"/>
    </source>
</evidence>
<gene>
    <name evidence="1" type="ORF">MCQ_01536</name>
</gene>
<organism evidence="1 2">
    <name type="scientific">Candidatus Bartonella washoeensis Sb944nv</name>
    <dbReference type="NCBI Taxonomy" id="1094563"/>
    <lineage>
        <taxon>Bacteria</taxon>
        <taxon>Pseudomonadati</taxon>
        <taxon>Pseudomonadota</taxon>
        <taxon>Alphaproteobacteria</taxon>
        <taxon>Hyphomicrobiales</taxon>
        <taxon>Bartonellaceae</taxon>
        <taxon>Bartonella</taxon>
    </lineage>
</organism>
<dbReference type="EMBL" id="AILU01000051">
    <property type="protein sequence ID" value="EJF77032.1"/>
    <property type="molecule type" value="Genomic_DNA"/>
</dbReference>
<dbReference type="HOGENOM" id="CLU_063479_4_1_5"/>
<comment type="caution">
    <text evidence="1">The sequence shown here is derived from an EMBL/GenBank/DDBJ whole genome shotgun (WGS) entry which is preliminary data.</text>
</comment>
<dbReference type="InterPro" id="IPR011004">
    <property type="entry name" value="Trimer_LpxA-like_sf"/>
</dbReference>
<name>J1IZ96_9HYPH</name>
<reference evidence="1 2" key="1">
    <citation type="submission" date="2012-03" db="EMBL/GenBank/DDBJ databases">
        <title>The Genome Sequence of Bartonella washoensis Sb944nv.</title>
        <authorList>
            <consortium name="The Broad Institute Genome Sequencing Platform"/>
            <consortium name="The Broad Institute Genome Sequencing Center for Infectious Disease"/>
            <person name="Feldgarden M."/>
            <person name="Kirby J."/>
            <person name="Kosoy M."/>
            <person name="Birtles R."/>
            <person name="Probert W.S."/>
            <person name="Chiaraviglio L."/>
            <person name="Young S.K."/>
            <person name="Zeng Q."/>
            <person name="Gargeya S."/>
            <person name="Fitzgerald M."/>
            <person name="Haas B."/>
            <person name="Abouelleil A."/>
            <person name="Alvarado L."/>
            <person name="Arachchi H.M."/>
            <person name="Berlin A."/>
            <person name="Chapman S.B."/>
            <person name="Gearin G."/>
            <person name="Goldberg J."/>
            <person name="Griggs A."/>
            <person name="Gujja S."/>
            <person name="Hansen M."/>
            <person name="Heiman D."/>
            <person name="Howarth C."/>
            <person name="Larimer J."/>
            <person name="Lui A."/>
            <person name="MacDonald P.J.P."/>
            <person name="McCowen C."/>
            <person name="Montmayeur A."/>
            <person name="Murphy C."/>
            <person name="Neiman D."/>
            <person name="Pearson M."/>
            <person name="Priest M."/>
            <person name="Roberts A."/>
            <person name="Saif S."/>
            <person name="Shea T."/>
            <person name="Sisk P."/>
            <person name="Stolte C."/>
            <person name="Sykes S."/>
            <person name="Wortman J."/>
            <person name="Nusbaum C."/>
            <person name="Birren B."/>
        </authorList>
    </citation>
    <scope>NUCLEOTIDE SEQUENCE [LARGE SCALE GENOMIC DNA]</scope>
    <source>
        <strain evidence="1 2">Sb944nv</strain>
    </source>
</reference>
<evidence type="ECO:0000313" key="1">
    <source>
        <dbReference type="EMBL" id="EJF77032.1"/>
    </source>
</evidence>
<dbReference type="RefSeq" id="WP_006924617.1">
    <property type="nucleotide sequence ID" value="NZ_JH725026.1"/>
</dbReference>
<dbReference type="AlphaFoldDB" id="J1IZ96"/>
<dbReference type="SUPFAM" id="SSF51161">
    <property type="entry name" value="Trimeric LpxA-like enzymes"/>
    <property type="match status" value="1"/>
</dbReference>
<dbReference type="Gene3D" id="2.160.10.10">
    <property type="entry name" value="Hexapeptide repeat proteins"/>
    <property type="match status" value="1"/>
</dbReference>
<dbReference type="Proteomes" id="UP000008947">
    <property type="component" value="Unassembled WGS sequence"/>
</dbReference>
<accession>J1IZ96</accession>
<sequence length="127" mass="14177">MEKKYEFTDEKIEVDGRTLYRIRALRDFGDVNAGDLGGFIDHEGKLSHKGNCWVGDLAAVYENTQVYDDANIFGAAHVYGDACIYGSARVYNNAEIYDKARICGNAQIYKHAFVGGNHIMSTGEKTR</sequence>
<protein>
    <recommendedName>
        <fullName evidence="3">Phage related protein</fullName>
    </recommendedName>
</protein>
<proteinExistence type="predicted"/>